<evidence type="ECO:0000256" key="3">
    <source>
        <dbReference type="SAM" id="MobiDB-lite"/>
    </source>
</evidence>
<dbReference type="Gene3D" id="2.30.30.40">
    <property type="entry name" value="SH3 Domains"/>
    <property type="match status" value="1"/>
</dbReference>
<protein>
    <recommendedName>
        <fullName evidence="4">SH3 domain-containing protein</fullName>
    </recommendedName>
</protein>
<evidence type="ECO:0000259" key="4">
    <source>
        <dbReference type="PROSITE" id="PS50002"/>
    </source>
</evidence>
<dbReference type="PROSITE" id="PS50002">
    <property type="entry name" value="SH3"/>
    <property type="match status" value="1"/>
</dbReference>
<dbReference type="OrthoDB" id="73680at2759"/>
<reference evidence="5" key="1">
    <citation type="submission" date="2021-03" db="EMBL/GenBank/DDBJ databases">
        <title>Draft genome sequence of rust myrtle Austropuccinia psidii MF-1, a brazilian biotype.</title>
        <authorList>
            <person name="Quecine M.C."/>
            <person name="Pachon D.M.R."/>
            <person name="Bonatelli M.L."/>
            <person name="Correr F.H."/>
            <person name="Franceschini L.M."/>
            <person name="Leite T.F."/>
            <person name="Margarido G.R.A."/>
            <person name="Almeida C.A."/>
            <person name="Ferrarezi J.A."/>
            <person name="Labate C.A."/>
        </authorList>
    </citation>
    <scope>NUCLEOTIDE SEQUENCE</scope>
    <source>
        <strain evidence="5">MF-1</strain>
    </source>
</reference>
<dbReference type="EMBL" id="AVOT02023210">
    <property type="protein sequence ID" value="MBW0513127.1"/>
    <property type="molecule type" value="Genomic_DNA"/>
</dbReference>
<sequence length="164" mass="18074">MNHSIHQDTALFMVYAIHNFQAENPDKLSFSASGAIQVTNKDDQYSDGWWQGRNLKGDFGLFPEAYTMSVLPSLQSQPNSSVTSSPSQLIMNETLSQVQNAINKLNIPSPTTNSFPSHSSHPTNSNSSSCSPSKSNQFQPSKDEDEITSLSKLESFFVNSSHLQ</sequence>
<keyword evidence="6" id="KW-1185">Reference proteome</keyword>
<evidence type="ECO:0000313" key="6">
    <source>
        <dbReference type="Proteomes" id="UP000765509"/>
    </source>
</evidence>
<dbReference type="Pfam" id="PF00018">
    <property type="entry name" value="SH3_1"/>
    <property type="match status" value="1"/>
</dbReference>
<feature type="region of interest" description="Disordered" evidence="3">
    <location>
        <begin position="105"/>
        <end position="147"/>
    </location>
</feature>
<comment type="caution">
    <text evidence="5">The sequence shown here is derived from an EMBL/GenBank/DDBJ whole genome shotgun (WGS) entry which is preliminary data.</text>
</comment>
<dbReference type="InterPro" id="IPR001452">
    <property type="entry name" value="SH3_domain"/>
</dbReference>
<feature type="compositionally biased region" description="Low complexity" evidence="3">
    <location>
        <begin position="108"/>
        <end position="136"/>
    </location>
</feature>
<evidence type="ECO:0000256" key="2">
    <source>
        <dbReference type="PROSITE-ProRule" id="PRU00192"/>
    </source>
</evidence>
<dbReference type="SUPFAM" id="SSF50044">
    <property type="entry name" value="SH3-domain"/>
    <property type="match status" value="1"/>
</dbReference>
<feature type="domain" description="SH3" evidence="4">
    <location>
        <begin position="9"/>
        <end position="72"/>
    </location>
</feature>
<evidence type="ECO:0000313" key="5">
    <source>
        <dbReference type="EMBL" id="MBW0513127.1"/>
    </source>
</evidence>
<dbReference type="Proteomes" id="UP000765509">
    <property type="component" value="Unassembled WGS sequence"/>
</dbReference>
<organism evidence="5 6">
    <name type="scientific">Austropuccinia psidii MF-1</name>
    <dbReference type="NCBI Taxonomy" id="1389203"/>
    <lineage>
        <taxon>Eukaryota</taxon>
        <taxon>Fungi</taxon>
        <taxon>Dikarya</taxon>
        <taxon>Basidiomycota</taxon>
        <taxon>Pucciniomycotina</taxon>
        <taxon>Pucciniomycetes</taxon>
        <taxon>Pucciniales</taxon>
        <taxon>Sphaerophragmiaceae</taxon>
        <taxon>Austropuccinia</taxon>
    </lineage>
</organism>
<dbReference type="AlphaFoldDB" id="A0A9Q3E3R7"/>
<evidence type="ECO:0000256" key="1">
    <source>
        <dbReference type="ARBA" id="ARBA00022443"/>
    </source>
</evidence>
<name>A0A9Q3E3R7_9BASI</name>
<proteinExistence type="predicted"/>
<dbReference type="InterPro" id="IPR036028">
    <property type="entry name" value="SH3-like_dom_sf"/>
</dbReference>
<dbReference type="SMART" id="SM00326">
    <property type="entry name" value="SH3"/>
    <property type="match status" value="1"/>
</dbReference>
<accession>A0A9Q3E3R7</accession>
<gene>
    <name evidence="5" type="ORF">O181_052842</name>
</gene>
<keyword evidence="1 2" id="KW-0728">SH3 domain</keyword>